<feature type="non-terminal residue" evidence="2">
    <location>
        <position position="268"/>
    </location>
</feature>
<dbReference type="Pfam" id="PF07907">
    <property type="entry name" value="YibE_F"/>
    <property type="match status" value="1"/>
</dbReference>
<dbReference type="PANTHER" id="PTHR41771">
    <property type="entry name" value="MEMBRANE PROTEIN-RELATED"/>
    <property type="match status" value="1"/>
</dbReference>
<dbReference type="PANTHER" id="PTHR41771:SF1">
    <property type="entry name" value="MEMBRANE PROTEIN"/>
    <property type="match status" value="1"/>
</dbReference>
<dbReference type="InterPro" id="IPR012507">
    <property type="entry name" value="YibE_F"/>
</dbReference>
<feature type="transmembrane region" description="Helical" evidence="1">
    <location>
        <begin position="196"/>
        <end position="217"/>
    </location>
</feature>
<dbReference type="Proteomes" id="UP000228614">
    <property type="component" value="Unassembled WGS sequence"/>
</dbReference>
<gene>
    <name evidence="2" type="ORF">COT95_00050</name>
</gene>
<sequence length="268" mass="29543">MRKLKILITILILTLFLPVITQAQGARQTETFEARVIEILDEQELIREDGSVNLQQNLKLTGLSGEWKDKEFEFFGISEFDVVSAKNYKINEKVIVARSQTPDGKDIFYVTDHSRATSLYWLIFIFVIIVVAVGKIKGLRSLASLLASFAIIIYFMLPKILAGSNPLIIGVIGSFFILIILIYITEGFNIKSHLAIIAILTSLLIVSLLSIAFTYIARLSGMAQEEILFLVDAGKGMINFSGLLLAGILIGTLGAMDDVVISQIEAVA</sequence>
<evidence type="ECO:0000256" key="1">
    <source>
        <dbReference type="SAM" id="Phobius"/>
    </source>
</evidence>
<evidence type="ECO:0000313" key="2">
    <source>
        <dbReference type="EMBL" id="PIR95185.1"/>
    </source>
</evidence>
<keyword evidence="1" id="KW-0472">Membrane</keyword>
<comment type="caution">
    <text evidence="2">The sequence shown here is derived from an EMBL/GenBank/DDBJ whole genome shotgun (WGS) entry which is preliminary data.</text>
</comment>
<evidence type="ECO:0000313" key="3">
    <source>
        <dbReference type="Proteomes" id="UP000228614"/>
    </source>
</evidence>
<feature type="transmembrane region" description="Helical" evidence="1">
    <location>
        <begin position="167"/>
        <end position="184"/>
    </location>
</feature>
<accession>A0A2H0V7W2</accession>
<keyword evidence="1" id="KW-1133">Transmembrane helix</keyword>
<keyword evidence="1" id="KW-0812">Transmembrane</keyword>
<feature type="transmembrane region" description="Helical" evidence="1">
    <location>
        <begin position="118"/>
        <end position="136"/>
    </location>
</feature>
<organism evidence="2 3">
    <name type="scientific">Candidatus Falkowbacteria bacterium CG10_big_fil_rev_8_21_14_0_10_37_6</name>
    <dbReference type="NCBI Taxonomy" id="1974563"/>
    <lineage>
        <taxon>Bacteria</taxon>
        <taxon>Candidatus Falkowiibacteriota</taxon>
    </lineage>
</organism>
<dbReference type="EMBL" id="PFAN01000004">
    <property type="protein sequence ID" value="PIR95185.1"/>
    <property type="molecule type" value="Genomic_DNA"/>
</dbReference>
<proteinExistence type="predicted"/>
<evidence type="ECO:0008006" key="4">
    <source>
        <dbReference type="Google" id="ProtNLM"/>
    </source>
</evidence>
<feature type="transmembrane region" description="Helical" evidence="1">
    <location>
        <begin position="237"/>
        <end position="256"/>
    </location>
</feature>
<dbReference type="AlphaFoldDB" id="A0A2H0V7W2"/>
<protein>
    <recommendedName>
        <fullName evidence="4">YibE/F family protein</fullName>
    </recommendedName>
</protein>
<reference evidence="3" key="1">
    <citation type="submission" date="2017-09" db="EMBL/GenBank/DDBJ databases">
        <title>Depth-based differentiation of microbial function through sediment-hosted aquifers and enrichment of novel symbionts in the deep terrestrial subsurface.</title>
        <authorList>
            <person name="Probst A.J."/>
            <person name="Ladd B."/>
            <person name="Jarett J.K."/>
            <person name="Geller-Mcgrath D.E."/>
            <person name="Sieber C.M.K."/>
            <person name="Emerson J.B."/>
            <person name="Anantharaman K."/>
            <person name="Thomas B.C."/>
            <person name="Malmstrom R."/>
            <person name="Stieglmeier M."/>
            <person name="Klingl A."/>
            <person name="Woyke T."/>
            <person name="Ryan C.M."/>
            <person name="Banfield J.F."/>
        </authorList>
    </citation>
    <scope>NUCLEOTIDE SEQUENCE [LARGE SCALE GENOMIC DNA]</scope>
</reference>
<feature type="transmembrane region" description="Helical" evidence="1">
    <location>
        <begin position="143"/>
        <end position="161"/>
    </location>
</feature>
<name>A0A2H0V7W2_9BACT</name>